<dbReference type="PANTHER" id="PTHR11933">
    <property type="entry name" value="TRNA 5-METHYLAMINOMETHYL-2-THIOURIDYLATE -METHYLTRANSFERASE"/>
    <property type="match status" value="1"/>
</dbReference>
<keyword evidence="2 9" id="KW-0808">Transferase</keyword>
<evidence type="ECO:0000259" key="11">
    <source>
        <dbReference type="Pfam" id="PF20259"/>
    </source>
</evidence>
<dbReference type="EC" id="2.8.1.13" evidence="9"/>
<dbReference type="Gene3D" id="3.40.50.620">
    <property type="entry name" value="HUPs"/>
    <property type="match status" value="1"/>
</dbReference>
<dbReference type="EMBL" id="CP002345">
    <property type="protein sequence ID" value="ADQ79520.1"/>
    <property type="molecule type" value="Genomic_DNA"/>
</dbReference>
<name>E4T476_PALPW</name>
<evidence type="ECO:0000256" key="6">
    <source>
        <dbReference type="ARBA" id="ARBA00022884"/>
    </source>
</evidence>
<feature type="binding site" evidence="9">
    <location>
        <position position="116"/>
    </location>
    <ligand>
        <name>ATP</name>
        <dbReference type="ChEBI" id="CHEBI:30616"/>
    </ligand>
</feature>
<comment type="catalytic activity">
    <reaction evidence="8 9">
        <text>S-sulfanyl-L-cysteinyl-[protein] + uridine(34) in tRNA + AH2 + ATP = 2-thiouridine(34) in tRNA + L-cysteinyl-[protein] + A + AMP + diphosphate + H(+)</text>
        <dbReference type="Rhea" id="RHEA:47032"/>
        <dbReference type="Rhea" id="RHEA-COMP:10131"/>
        <dbReference type="Rhea" id="RHEA-COMP:11726"/>
        <dbReference type="Rhea" id="RHEA-COMP:11727"/>
        <dbReference type="Rhea" id="RHEA-COMP:11728"/>
        <dbReference type="ChEBI" id="CHEBI:13193"/>
        <dbReference type="ChEBI" id="CHEBI:15378"/>
        <dbReference type="ChEBI" id="CHEBI:17499"/>
        <dbReference type="ChEBI" id="CHEBI:29950"/>
        <dbReference type="ChEBI" id="CHEBI:30616"/>
        <dbReference type="ChEBI" id="CHEBI:33019"/>
        <dbReference type="ChEBI" id="CHEBI:61963"/>
        <dbReference type="ChEBI" id="CHEBI:65315"/>
        <dbReference type="ChEBI" id="CHEBI:87170"/>
        <dbReference type="ChEBI" id="CHEBI:456215"/>
        <dbReference type="EC" id="2.8.1.13"/>
    </reaction>
</comment>
<keyword evidence="4 9" id="KW-0547">Nucleotide-binding</keyword>
<evidence type="ECO:0000256" key="3">
    <source>
        <dbReference type="ARBA" id="ARBA00022694"/>
    </source>
</evidence>
<dbReference type="NCBIfam" id="TIGR00420">
    <property type="entry name" value="trmU"/>
    <property type="match status" value="1"/>
</dbReference>
<feature type="region of interest" description="Interaction with tRNA" evidence="9">
    <location>
        <begin position="138"/>
        <end position="140"/>
    </location>
</feature>
<dbReference type="GO" id="GO:0103016">
    <property type="term" value="F:tRNA-uridine 2-sulfurtransferase activity"/>
    <property type="evidence" value="ECO:0007669"/>
    <property type="project" value="UniProtKB-EC"/>
</dbReference>
<evidence type="ECO:0000256" key="7">
    <source>
        <dbReference type="ARBA" id="ARBA00023157"/>
    </source>
</evidence>
<comment type="similarity">
    <text evidence="9">Belongs to the MnmA/TRMU family.</text>
</comment>
<evidence type="ECO:0000256" key="8">
    <source>
        <dbReference type="ARBA" id="ARBA00051542"/>
    </source>
</evidence>
<dbReference type="GO" id="GO:0000049">
    <property type="term" value="F:tRNA binding"/>
    <property type="evidence" value="ECO:0007669"/>
    <property type="project" value="UniProtKB-KW"/>
</dbReference>
<feature type="binding site" evidence="9">
    <location>
        <begin position="8"/>
        <end position="15"/>
    </location>
    <ligand>
        <name>ATP</name>
        <dbReference type="ChEBI" id="CHEBI:30616"/>
    </ligand>
</feature>
<feature type="binding site" evidence="9">
    <location>
        <position position="34"/>
    </location>
    <ligand>
        <name>ATP</name>
        <dbReference type="ChEBI" id="CHEBI:30616"/>
    </ligand>
</feature>
<dbReference type="AlphaFoldDB" id="E4T476"/>
<feature type="active site" description="Cysteine persulfide intermediate" evidence="9">
    <location>
        <position position="189"/>
    </location>
</feature>
<dbReference type="Gene3D" id="2.40.30.10">
    <property type="entry name" value="Translation factors"/>
    <property type="match status" value="1"/>
</dbReference>
<evidence type="ECO:0000256" key="9">
    <source>
        <dbReference type="HAMAP-Rule" id="MF_00144"/>
    </source>
</evidence>
<dbReference type="KEGG" id="ppn:Palpr_1374"/>
<dbReference type="Pfam" id="PF20258">
    <property type="entry name" value="tRNA_Me_trans_C"/>
    <property type="match status" value="1"/>
</dbReference>
<keyword evidence="3 9" id="KW-0819">tRNA processing</keyword>
<dbReference type="Pfam" id="PF20259">
    <property type="entry name" value="tRNA_Me_trans_M"/>
    <property type="match status" value="1"/>
</dbReference>
<dbReference type="Pfam" id="PF03054">
    <property type="entry name" value="tRNA_Me_trans"/>
    <property type="match status" value="1"/>
</dbReference>
<keyword evidence="13" id="KW-1185">Reference proteome</keyword>
<sequence length="346" mass="39555">MKQRILLGMSGGTDSSVAAILLLEQGYEVIGITFRFWEEGENFHLQDAVKLAGQLGIQHVTYDAREVFRANVVQYFMDEYLSGRTPFPCVKCNNELKWKLILEEADRLGCDKVAMGHYVNIIQEDNHYFVTEGKDPEKDQSFFLWGLTQAQLSRIVFPLGQFHKTDVRAMAAVRGYKKVSEKKDSLGACFCSGDYRPFLKKQLAEPDKYIYPGNFMDEEGNVLGTHDGFPLYTVGQRRGLIHLNRKVFVKEIRPETNDVVLAPLRSMYKTEFLIRDVNVVDKSLFSSEFDVLCRIRYRKQNTLSRVVFLENRTARVELSEPLESIAPGQTAVFYRDGRILGGGFIS</sequence>
<dbReference type="SUPFAM" id="SSF52402">
    <property type="entry name" value="Adenine nucleotide alpha hydrolases-like"/>
    <property type="match status" value="1"/>
</dbReference>
<dbReference type="CDD" id="cd01998">
    <property type="entry name" value="MnmA_TRMU-like"/>
    <property type="match status" value="1"/>
</dbReference>
<evidence type="ECO:0000256" key="2">
    <source>
        <dbReference type="ARBA" id="ARBA00022679"/>
    </source>
</evidence>
<keyword evidence="12" id="KW-0489">Methyltransferase</keyword>
<dbReference type="GO" id="GO:0032259">
    <property type="term" value="P:methylation"/>
    <property type="evidence" value="ECO:0007669"/>
    <property type="project" value="UniProtKB-KW"/>
</dbReference>
<dbReference type="InterPro" id="IPR046885">
    <property type="entry name" value="MnmA-like_C"/>
</dbReference>
<reference key="1">
    <citation type="submission" date="2010-11" db="EMBL/GenBank/DDBJ databases">
        <title>The complete genome of Paludibacter propionicigenes DSM 17365.</title>
        <authorList>
            <consortium name="US DOE Joint Genome Institute (JGI-PGF)"/>
            <person name="Lucas S."/>
            <person name="Copeland A."/>
            <person name="Lapidus A."/>
            <person name="Bruce D."/>
            <person name="Goodwin L."/>
            <person name="Pitluck S."/>
            <person name="Kyrpides N."/>
            <person name="Mavromatis K."/>
            <person name="Ivanova N."/>
            <person name="Munk A.C."/>
            <person name="Brettin T."/>
            <person name="Detter J.C."/>
            <person name="Han C."/>
            <person name="Tapia R."/>
            <person name="Land M."/>
            <person name="Hauser L."/>
            <person name="Markowitz V."/>
            <person name="Cheng J.-F."/>
            <person name="Hugenholtz P."/>
            <person name="Woyke T."/>
            <person name="Wu D."/>
            <person name="Gronow S."/>
            <person name="Wellnitz S."/>
            <person name="Brambilla E."/>
            <person name="Klenk H.-P."/>
            <person name="Eisen J.A."/>
        </authorList>
    </citation>
    <scope>NUCLEOTIDE SEQUENCE</scope>
    <source>
        <strain>WB4</strain>
    </source>
</reference>
<comment type="function">
    <text evidence="9">Catalyzes the 2-thiolation of uridine at the wobble position (U34) of tRNA, leading to the formation of s(2)U34.</text>
</comment>
<dbReference type="GO" id="GO:0005524">
    <property type="term" value="F:ATP binding"/>
    <property type="evidence" value="ECO:0007669"/>
    <property type="project" value="UniProtKB-KW"/>
</dbReference>
<reference evidence="12 13" key="2">
    <citation type="journal article" date="2011" name="Stand. Genomic Sci.">
        <title>Complete genome sequence of Paludibacter propionicigenes type strain (WB4).</title>
        <authorList>
            <person name="Gronow S."/>
            <person name="Munk C."/>
            <person name="Lapidus A."/>
            <person name="Nolan M."/>
            <person name="Lucas S."/>
            <person name="Hammon N."/>
            <person name="Deshpande S."/>
            <person name="Cheng J.F."/>
            <person name="Tapia R."/>
            <person name="Han C."/>
            <person name="Goodwin L."/>
            <person name="Pitluck S."/>
            <person name="Liolios K."/>
            <person name="Ivanova N."/>
            <person name="Mavromatis K."/>
            <person name="Mikhailova N."/>
            <person name="Pati A."/>
            <person name="Chen A."/>
            <person name="Palaniappan K."/>
            <person name="Land M."/>
            <person name="Hauser L."/>
            <person name="Chang Y.J."/>
            <person name="Jeffries C.D."/>
            <person name="Brambilla E."/>
            <person name="Rohde M."/>
            <person name="Goker M."/>
            <person name="Detter J.C."/>
            <person name="Woyke T."/>
            <person name="Bristow J."/>
            <person name="Eisen J.A."/>
            <person name="Markowitz V."/>
            <person name="Hugenholtz P."/>
            <person name="Kyrpides N.C."/>
            <person name="Klenk H.P."/>
        </authorList>
    </citation>
    <scope>NUCLEOTIDE SEQUENCE [LARGE SCALE GENOMIC DNA]</scope>
    <source>
        <strain evidence="13">DSM 17365 / JCM 13257 / WB4</strain>
    </source>
</reference>
<comment type="caution">
    <text evidence="9">Lacks conserved residue(s) required for the propagation of feature annotation.</text>
</comment>
<dbReference type="NCBIfam" id="NF001138">
    <property type="entry name" value="PRK00143.1"/>
    <property type="match status" value="1"/>
</dbReference>
<evidence type="ECO:0000256" key="5">
    <source>
        <dbReference type="ARBA" id="ARBA00022840"/>
    </source>
</evidence>
<gene>
    <name evidence="9" type="primary">mnmA</name>
    <name evidence="12" type="ordered locus">Palpr_1374</name>
</gene>
<feature type="domain" description="tRNA-specific 2-thiouridylase MnmA-like C-terminal" evidence="10">
    <location>
        <begin position="270"/>
        <end position="345"/>
    </location>
</feature>
<feature type="domain" description="tRNA-specific 2-thiouridylase MnmA-like central" evidence="11">
    <location>
        <begin position="198"/>
        <end position="262"/>
    </location>
</feature>
<feature type="disulfide bond" description="Alternate" evidence="9">
    <location>
        <begin position="92"/>
        <end position="189"/>
    </location>
</feature>
<feature type="region of interest" description="Interaction with tRNA" evidence="9">
    <location>
        <begin position="296"/>
        <end position="297"/>
    </location>
</feature>
<dbReference type="HOGENOM" id="CLU_035188_1_0_10"/>
<feature type="site" description="Interaction with tRNA" evidence="9">
    <location>
        <position position="329"/>
    </location>
</feature>
<dbReference type="GO" id="GO:0002143">
    <property type="term" value="P:tRNA wobble position uridine thiolation"/>
    <property type="evidence" value="ECO:0007669"/>
    <property type="project" value="TreeGrafter"/>
</dbReference>
<feature type="site" description="Interaction with tRNA" evidence="9">
    <location>
        <position position="117"/>
    </location>
</feature>
<dbReference type="OrthoDB" id="9800696at2"/>
<dbReference type="RefSeq" id="WP_013444889.1">
    <property type="nucleotide sequence ID" value="NC_014734.1"/>
</dbReference>
<accession>E4T476</accession>
<dbReference type="InterPro" id="IPR014729">
    <property type="entry name" value="Rossmann-like_a/b/a_fold"/>
</dbReference>
<keyword evidence="5 9" id="KW-0067">ATP-binding</keyword>
<dbReference type="eggNOG" id="COG0482">
    <property type="taxonomic scope" value="Bacteria"/>
</dbReference>
<dbReference type="STRING" id="694427.Palpr_1374"/>
<keyword evidence="7 9" id="KW-1015">Disulfide bond</keyword>
<evidence type="ECO:0000313" key="12">
    <source>
        <dbReference type="EMBL" id="ADQ79520.1"/>
    </source>
</evidence>
<dbReference type="InterPro" id="IPR004506">
    <property type="entry name" value="MnmA-like"/>
</dbReference>
<dbReference type="InterPro" id="IPR023382">
    <property type="entry name" value="MnmA-like_central_sf"/>
</dbReference>
<dbReference type="GO" id="GO:0008168">
    <property type="term" value="F:methyltransferase activity"/>
    <property type="evidence" value="ECO:0007669"/>
    <property type="project" value="UniProtKB-KW"/>
</dbReference>
<dbReference type="Gene3D" id="2.30.30.280">
    <property type="entry name" value="Adenine nucleotide alpha hydrolases-like domains"/>
    <property type="match status" value="1"/>
</dbReference>
<proteinExistence type="inferred from homology"/>
<evidence type="ECO:0000256" key="1">
    <source>
        <dbReference type="ARBA" id="ARBA00022555"/>
    </source>
</evidence>
<evidence type="ECO:0000259" key="10">
    <source>
        <dbReference type="Pfam" id="PF20258"/>
    </source>
</evidence>
<dbReference type="InterPro" id="IPR046884">
    <property type="entry name" value="MnmA-like_central"/>
</dbReference>
<evidence type="ECO:0000313" key="13">
    <source>
        <dbReference type="Proteomes" id="UP000008718"/>
    </source>
</evidence>
<protein>
    <recommendedName>
        <fullName evidence="9">tRNA-specific 2-thiouridylase MnmA</fullName>
        <ecNumber evidence="9">2.8.1.13</ecNumber>
    </recommendedName>
</protein>
<feature type="active site" description="Nucleophile" evidence="9">
    <location>
        <position position="92"/>
    </location>
</feature>
<evidence type="ECO:0000256" key="4">
    <source>
        <dbReference type="ARBA" id="ARBA00022741"/>
    </source>
</evidence>
<comment type="subcellular location">
    <subcellularLocation>
        <location evidence="9">Cytoplasm</location>
    </subcellularLocation>
</comment>
<dbReference type="PANTHER" id="PTHR11933:SF5">
    <property type="entry name" value="MITOCHONDRIAL TRNA-SPECIFIC 2-THIOURIDYLASE 1"/>
    <property type="match status" value="1"/>
</dbReference>
<keyword evidence="1 9" id="KW-0820">tRNA-binding</keyword>
<keyword evidence="9" id="KW-0963">Cytoplasm</keyword>
<dbReference type="NCBIfam" id="NF011259">
    <property type="entry name" value="PRK14665.1"/>
    <property type="match status" value="1"/>
</dbReference>
<keyword evidence="6 9" id="KW-0694">RNA-binding</keyword>
<dbReference type="HAMAP" id="MF_00144">
    <property type="entry name" value="tRNA_thiouridyl_MnmA"/>
    <property type="match status" value="1"/>
</dbReference>
<dbReference type="GO" id="GO:0005737">
    <property type="term" value="C:cytoplasm"/>
    <property type="evidence" value="ECO:0007669"/>
    <property type="project" value="UniProtKB-SubCell"/>
</dbReference>
<dbReference type="Proteomes" id="UP000008718">
    <property type="component" value="Chromosome"/>
</dbReference>
<organism evidence="12 13">
    <name type="scientific">Paludibacter propionicigenes (strain DSM 17365 / JCM 13257 / WB4)</name>
    <dbReference type="NCBI Taxonomy" id="694427"/>
    <lineage>
        <taxon>Bacteria</taxon>
        <taxon>Pseudomonadati</taxon>
        <taxon>Bacteroidota</taxon>
        <taxon>Bacteroidia</taxon>
        <taxon>Bacteroidales</taxon>
        <taxon>Paludibacteraceae</taxon>
        <taxon>Paludibacter</taxon>
    </lineage>
</organism>